<evidence type="ECO:0000313" key="1">
    <source>
        <dbReference type="EMBL" id="JAE31507.1"/>
    </source>
</evidence>
<sequence>MEWKCGSTT</sequence>
<organism evidence="1">
    <name type="scientific">Arundo donax</name>
    <name type="common">Giant reed</name>
    <name type="synonym">Donax arundinaceus</name>
    <dbReference type="NCBI Taxonomy" id="35708"/>
    <lineage>
        <taxon>Eukaryota</taxon>
        <taxon>Viridiplantae</taxon>
        <taxon>Streptophyta</taxon>
        <taxon>Embryophyta</taxon>
        <taxon>Tracheophyta</taxon>
        <taxon>Spermatophyta</taxon>
        <taxon>Magnoliopsida</taxon>
        <taxon>Liliopsida</taxon>
        <taxon>Poales</taxon>
        <taxon>Poaceae</taxon>
        <taxon>PACMAD clade</taxon>
        <taxon>Arundinoideae</taxon>
        <taxon>Arundineae</taxon>
        <taxon>Arundo</taxon>
    </lineage>
</organism>
<proteinExistence type="predicted"/>
<protein>
    <submittedName>
        <fullName evidence="1">Uncharacterized protein</fullName>
    </submittedName>
</protein>
<name>A0A0A9H414_ARUDO</name>
<dbReference type="EMBL" id="GBRH01166389">
    <property type="protein sequence ID" value="JAE31507.1"/>
    <property type="molecule type" value="Transcribed_RNA"/>
</dbReference>
<accession>A0A0A9H414</accession>
<reference evidence="1" key="1">
    <citation type="submission" date="2014-09" db="EMBL/GenBank/DDBJ databases">
        <authorList>
            <person name="Magalhaes I.L.F."/>
            <person name="Oliveira U."/>
            <person name="Santos F.R."/>
            <person name="Vidigal T.H.D.A."/>
            <person name="Brescovit A.D."/>
            <person name="Santos A.J."/>
        </authorList>
    </citation>
    <scope>NUCLEOTIDE SEQUENCE</scope>
    <source>
        <tissue evidence="1">Shoot tissue taken approximately 20 cm above the soil surface</tissue>
    </source>
</reference>
<reference evidence="1" key="2">
    <citation type="journal article" date="2015" name="Data Brief">
        <title>Shoot transcriptome of the giant reed, Arundo donax.</title>
        <authorList>
            <person name="Barrero R.A."/>
            <person name="Guerrero F.D."/>
            <person name="Moolhuijzen P."/>
            <person name="Goolsby J.A."/>
            <person name="Tidwell J."/>
            <person name="Bellgard S.E."/>
            <person name="Bellgard M.I."/>
        </authorList>
    </citation>
    <scope>NUCLEOTIDE SEQUENCE</scope>
    <source>
        <tissue evidence="1">Shoot tissue taken approximately 20 cm above the soil surface</tissue>
    </source>
</reference>